<keyword evidence="5" id="KW-0539">Nucleus</keyword>
<evidence type="ECO:0000256" key="2">
    <source>
        <dbReference type="ARBA" id="ARBA00022723"/>
    </source>
</evidence>
<evidence type="ECO:0000256" key="3">
    <source>
        <dbReference type="ARBA" id="ARBA00022771"/>
    </source>
</evidence>
<accession>A0ABD2ZKR1</accession>
<comment type="subcellular location">
    <subcellularLocation>
        <location evidence="1">Nucleus</location>
    </subcellularLocation>
</comment>
<evidence type="ECO:0000256" key="5">
    <source>
        <dbReference type="ARBA" id="ARBA00023242"/>
    </source>
</evidence>
<dbReference type="PANTHER" id="PTHR46481:SF10">
    <property type="entry name" value="ZINC FINGER BED DOMAIN-CONTAINING PROTEIN 39"/>
    <property type="match status" value="1"/>
</dbReference>
<dbReference type="InterPro" id="IPR052035">
    <property type="entry name" value="ZnF_BED_domain_contain"/>
</dbReference>
<dbReference type="Pfam" id="PF05699">
    <property type="entry name" value="Dimer_Tnp_hAT"/>
    <property type="match status" value="1"/>
</dbReference>
<keyword evidence="8" id="KW-1185">Reference proteome</keyword>
<evidence type="ECO:0000256" key="1">
    <source>
        <dbReference type="ARBA" id="ARBA00004123"/>
    </source>
</evidence>
<evidence type="ECO:0000313" key="8">
    <source>
        <dbReference type="Proteomes" id="UP001630127"/>
    </source>
</evidence>
<dbReference type="InterPro" id="IPR012337">
    <property type="entry name" value="RNaseH-like_sf"/>
</dbReference>
<gene>
    <name evidence="7" type="ORF">ACH5RR_021509</name>
</gene>
<organism evidence="7 8">
    <name type="scientific">Cinchona calisaya</name>
    <dbReference type="NCBI Taxonomy" id="153742"/>
    <lineage>
        <taxon>Eukaryota</taxon>
        <taxon>Viridiplantae</taxon>
        <taxon>Streptophyta</taxon>
        <taxon>Embryophyta</taxon>
        <taxon>Tracheophyta</taxon>
        <taxon>Spermatophyta</taxon>
        <taxon>Magnoliopsida</taxon>
        <taxon>eudicotyledons</taxon>
        <taxon>Gunneridae</taxon>
        <taxon>Pentapetalae</taxon>
        <taxon>asterids</taxon>
        <taxon>lamiids</taxon>
        <taxon>Gentianales</taxon>
        <taxon>Rubiaceae</taxon>
        <taxon>Cinchonoideae</taxon>
        <taxon>Cinchoneae</taxon>
        <taxon>Cinchona</taxon>
    </lineage>
</organism>
<dbReference type="Proteomes" id="UP001630127">
    <property type="component" value="Unassembled WGS sequence"/>
</dbReference>
<proteinExistence type="predicted"/>
<sequence>MSLRQAVQQTKINFQPTNAPVLPIPPLHFGKFDMEKMREAAAHWVLMHEHPFSILEEEGFNFMMKLGMPDWQKISCNTSKADCVAVYELEKKNYRREYLSFVHILPPRRGLEISDAIFKCLKEWGIENKIFTISVDNASNNDVAISLLKDTFSMSKNLVCAGKLFHVRCCAHIMNLMVQDGLSQIVDITDNIRESVEFVNRSDGRLLLFANIVQQLPLSGRKLIYDCRTRWNSTFEMLSCAIKFKEVFPRFRDREPHYDCCPSKEDWVKVVKVCNILETFWATTQIISGSDYPTSNLFLQEIKRVKLVLDNGVNDKDDFIRAMENISKVRTVLFELYDEYVAANDHDQLEKRKISQVGDSSMDAIISSSTSGWNDFDDFLWQSETFEPQKSELVDYLEKGPQKNGPNANLVQFDCLGWWKMNRLSYPILSRMACDILAILVSTVASEATFSAGTRVIDAYRASLSPETMQVLMCGGDWCRNLHGVKKNMKRLTMLEVRNGKRAVLDEDWSC</sequence>
<keyword evidence="3" id="KW-0863">Zinc-finger</keyword>
<dbReference type="InterPro" id="IPR008906">
    <property type="entry name" value="HATC_C_dom"/>
</dbReference>
<feature type="domain" description="HAT C-terminal dimerisation" evidence="6">
    <location>
        <begin position="406"/>
        <end position="478"/>
    </location>
</feature>
<reference evidence="7 8" key="1">
    <citation type="submission" date="2024-11" db="EMBL/GenBank/DDBJ databases">
        <title>A near-complete genome assembly of Cinchona calisaya.</title>
        <authorList>
            <person name="Lian D.C."/>
            <person name="Zhao X.W."/>
            <person name="Wei L."/>
        </authorList>
    </citation>
    <scope>NUCLEOTIDE SEQUENCE [LARGE SCALE GENOMIC DNA]</scope>
    <source>
        <tissue evidence="7">Nenye</tissue>
    </source>
</reference>
<name>A0ABD2ZKR1_9GENT</name>
<dbReference type="AlphaFoldDB" id="A0ABD2ZKR1"/>
<dbReference type="EMBL" id="JBJUIK010000009">
    <property type="protein sequence ID" value="KAL3518920.1"/>
    <property type="molecule type" value="Genomic_DNA"/>
</dbReference>
<evidence type="ECO:0000256" key="4">
    <source>
        <dbReference type="ARBA" id="ARBA00022833"/>
    </source>
</evidence>
<evidence type="ECO:0000313" key="7">
    <source>
        <dbReference type="EMBL" id="KAL3518920.1"/>
    </source>
</evidence>
<dbReference type="PANTHER" id="PTHR46481">
    <property type="entry name" value="ZINC FINGER BED DOMAIN-CONTAINING PROTEIN 4"/>
    <property type="match status" value="1"/>
</dbReference>
<dbReference type="GO" id="GO:0008270">
    <property type="term" value="F:zinc ion binding"/>
    <property type="evidence" value="ECO:0007669"/>
    <property type="project" value="UniProtKB-KW"/>
</dbReference>
<dbReference type="GO" id="GO:0005634">
    <property type="term" value="C:nucleus"/>
    <property type="evidence" value="ECO:0007669"/>
    <property type="project" value="UniProtKB-SubCell"/>
</dbReference>
<evidence type="ECO:0000259" key="6">
    <source>
        <dbReference type="Pfam" id="PF05699"/>
    </source>
</evidence>
<keyword evidence="4" id="KW-0862">Zinc</keyword>
<keyword evidence="2" id="KW-0479">Metal-binding</keyword>
<comment type="caution">
    <text evidence="7">The sequence shown here is derived from an EMBL/GenBank/DDBJ whole genome shotgun (WGS) entry which is preliminary data.</text>
</comment>
<dbReference type="SUPFAM" id="SSF53098">
    <property type="entry name" value="Ribonuclease H-like"/>
    <property type="match status" value="1"/>
</dbReference>
<protein>
    <recommendedName>
        <fullName evidence="6">HAT C-terminal dimerisation domain-containing protein</fullName>
    </recommendedName>
</protein>